<dbReference type="InterPro" id="IPR020846">
    <property type="entry name" value="MFS_dom"/>
</dbReference>
<protein>
    <recommendedName>
        <fullName evidence="6">Major facilitator superfamily (MFS) profile domain-containing protein</fullName>
    </recommendedName>
</protein>
<gene>
    <name evidence="7" type="ORF">C1I98_24290</name>
</gene>
<feature type="transmembrane region" description="Helical" evidence="5">
    <location>
        <begin position="41"/>
        <end position="59"/>
    </location>
</feature>
<dbReference type="SUPFAM" id="SSF103473">
    <property type="entry name" value="MFS general substrate transporter"/>
    <property type="match status" value="1"/>
</dbReference>
<dbReference type="PANTHER" id="PTHR23542">
    <property type="match status" value="1"/>
</dbReference>
<evidence type="ECO:0000256" key="3">
    <source>
        <dbReference type="ARBA" id="ARBA00022989"/>
    </source>
</evidence>
<dbReference type="InterPro" id="IPR036259">
    <property type="entry name" value="MFS_trans_sf"/>
</dbReference>
<feature type="transmembrane region" description="Helical" evidence="5">
    <location>
        <begin position="148"/>
        <end position="168"/>
    </location>
</feature>
<dbReference type="RefSeq" id="WP_111169743.1">
    <property type="nucleotide sequence ID" value="NZ_POUA01000216.1"/>
</dbReference>
<proteinExistence type="predicted"/>
<sequence length="323" mass="31567">QVQGRIIDRRGIGGVLVATALVHLGALLGLVLLAAAGAPGWSLVALALVAGAGLPPVSVSMRIQWGERIGAESRTAAYSLVFLVQELAILTGPLVFGALVAAASASVALGGVAALAGAGTLALAGAMRSSRPAAPDGGRGRVLRSPGVPTLLGVVLLLGAAVGTLEVGMPALASAQGQPAVAGVLVAMLSAGGIIGTAVYGVRRWTSPPAIRLIWLLAWMGVALAPLALFTSLPPAGALLLVAGLTLTPALTSTSLIVDELAPTARAEAFSWLSTAIGVGGAAGAAAAGAVGERAGPSAIFSLAALFALLGAALALARLRRSP</sequence>
<feature type="transmembrane region" description="Helical" evidence="5">
    <location>
        <begin position="236"/>
        <end position="258"/>
    </location>
</feature>
<feature type="domain" description="Major facilitator superfamily (MFS) profile" evidence="6">
    <location>
        <begin position="147"/>
        <end position="323"/>
    </location>
</feature>
<feature type="transmembrane region" description="Helical" evidence="5">
    <location>
        <begin position="12"/>
        <end position="35"/>
    </location>
</feature>
<evidence type="ECO:0000256" key="2">
    <source>
        <dbReference type="ARBA" id="ARBA00022692"/>
    </source>
</evidence>
<evidence type="ECO:0000259" key="6">
    <source>
        <dbReference type="PROSITE" id="PS50850"/>
    </source>
</evidence>
<evidence type="ECO:0000256" key="5">
    <source>
        <dbReference type="SAM" id="Phobius"/>
    </source>
</evidence>
<reference evidence="7 8" key="1">
    <citation type="submission" date="2018-01" db="EMBL/GenBank/DDBJ databases">
        <title>Draft genome sequence of Sphaerisporangium sp. 7K107.</title>
        <authorList>
            <person name="Sahin N."/>
            <person name="Saygin H."/>
            <person name="Ay H."/>
        </authorList>
    </citation>
    <scope>NUCLEOTIDE SEQUENCE [LARGE SCALE GENOMIC DNA]</scope>
    <source>
        <strain evidence="7 8">7K107</strain>
    </source>
</reference>
<dbReference type="PRINTS" id="PR01035">
    <property type="entry name" value="TCRTETA"/>
</dbReference>
<keyword evidence="2 5" id="KW-0812">Transmembrane</keyword>
<feature type="non-terminal residue" evidence="7">
    <location>
        <position position="1"/>
    </location>
</feature>
<dbReference type="PROSITE" id="PS50850">
    <property type="entry name" value="MFS"/>
    <property type="match status" value="1"/>
</dbReference>
<feature type="transmembrane region" description="Helical" evidence="5">
    <location>
        <begin position="213"/>
        <end position="230"/>
    </location>
</feature>
<feature type="transmembrane region" description="Helical" evidence="5">
    <location>
        <begin position="180"/>
        <end position="201"/>
    </location>
</feature>
<keyword evidence="4 5" id="KW-0472">Membrane</keyword>
<evidence type="ECO:0000256" key="1">
    <source>
        <dbReference type="ARBA" id="ARBA00004651"/>
    </source>
</evidence>
<name>A0A2W2FSR6_9ACTN</name>
<organism evidence="7 8">
    <name type="scientific">Spongiactinospora gelatinilytica</name>
    <dbReference type="NCBI Taxonomy" id="2666298"/>
    <lineage>
        <taxon>Bacteria</taxon>
        <taxon>Bacillati</taxon>
        <taxon>Actinomycetota</taxon>
        <taxon>Actinomycetes</taxon>
        <taxon>Streptosporangiales</taxon>
        <taxon>Streptosporangiaceae</taxon>
        <taxon>Spongiactinospora</taxon>
    </lineage>
</organism>
<evidence type="ECO:0000313" key="8">
    <source>
        <dbReference type="Proteomes" id="UP000248544"/>
    </source>
</evidence>
<evidence type="ECO:0000256" key="4">
    <source>
        <dbReference type="ARBA" id="ARBA00023136"/>
    </source>
</evidence>
<accession>A0A2W2FSR6</accession>
<feature type="transmembrane region" description="Helical" evidence="5">
    <location>
        <begin position="80"/>
        <end position="101"/>
    </location>
</feature>
<dbReference type="GO" id="GO:0022857">
    <property type="term" value="F:transmembrane transporter activity"/>
    <property type="evidence" value="ECO:0007669"/>
    <property type="project" value="InterPro"/>
</dbReference>
<dbReference type="Proteomes" id="UP000248544">
    <property type="component" value="Unassembled WGS sequence"/>
</dbReference>
<keyword evidence="8" id="KW-1185">Reference proteome</keyword>
<dbReference type="PANTHER" id="PTHR23542:SF1">
    <property type="entry name" value="MAJOR FACILITATOR SUPERFAMILY (MFS) PROFILE DOMAIN-CONTAINING PROTEIN"/>
    <property type="match status" value="1"/>
</dbReference>
<feature type="transmembrane region" description="Helical" evidence="5">
    <location>
        <begin position="298"/>
        <end position="317"/>
    </location>
</feature>
<comment type="caution">
    <text evidence="7">The sequence shown here is derived from an EMBL/GenBank/DDBJ whole genome shotgun (WGS) entry which is preliminary data.</text>
</comment>
<feature type="transmembrane region" description="Helical" evidence="5">
    <location>
        <begin position="107"/>
        <end position="127"/>
    </location>
</feature>
<feature type="transmembrane region" description="Helical" evidence="5">
    <location>
        <begin position="270"/>
        <end position="292"/>
    </location>
</feature>
<keyword evidence="3 5" id="KW-1133">Transmembrane helix</keyword>
<dbReference type="InterPro" id="IPR001958">
    <property type="entry name" value="Tet-R_TetA/multi-R_MdtG-like"/>
</dbReference>
<dbReference type="GO" id="GO:0005886">
    <property type="term" value="C:plasma membrane"/>
    <property type="evidence" value="ECO:0007669"/>
    <property type="project" value="UniProtKB-SubCell"/>
</dbReference>
<dbReference type="EMBL" id="POUA01000216">
    <property type="protein sequence ID" value="PZG38751.1"/>
    <property type="molecule type" value="Genomic_DNA"/>
</dbReference>
<dbReference type="AlphaFoldDB" id="A0A2W2FSR6"/>
<evidence type="ECO:0000313" key="7">
    <source>
        <dbReference type="EMBL" id="PZG38751.1"/>
    </source>
</evidence>
<dbReference type="Gene3D" id="1.20.1250.20">
    <property type="entry name" value="MFS general substrate transporter like domains"/>
    <property type="match status" value="1"/>
</dbReference>
<comment type="subcellular location">
    <subcellularLocation>
        <location evidence="1">Cell membrane</location>
        <topology evidence="1">Multi-pass membrane protein</topology>
    </subcellularLocation>
</comment>